<gene>
    <name evidence="21" type="primary">ND5</name>
</gene>
<keyword evidence="5 17" id="KW-0813">Transport</keyword>
<dbReference type="AlphaFoldDB" id="A0A6G6BJ81"/>
<evidence type="ECO:0000256" key="15">
    <source>
        <dbReference type="ARBA" id="ARBA00023136"/>
    </source>
</evidence>
<comment type="function">
    <text evidence="17">Core subunit of the mitochondrial membrane respiratory chain NADH dehydrogenase (Complex I) which catalyzes electron transfer from NADH through the respiratory chain, using ubiquinone as an electron acceptor. Essential for the catalytic activity and assembly of complex I.</text>
</comment>
<keyword evidence="6" id="KW-0679">Respiratory chain</keyword>
<feature type="transmembrane region" description="Helical" evidence="17">
    <location>
        <begin position="553"/>
        <end position="570"/>
    </location>
</feature>
<organism evidence="21">
    <name type="scientific">Bolivaritettix sikkinensis</name>
    <dbReference type="NCBI Taxonomy" id="2035526"/>
    <lineage>
        <taxon>Eukaryota</taxon>
        <taxon>Metazoa</taxon>
        <taxon>Ecdysozoa</taxon>
        <taxon>Arthropoda</taxon>
        <taxon>Hexapoda</taxon>
        <taxon>Insecta</taxon>
        <taxon>Pterygota</taxon>
        <taxon>Neoptera</taxon>
        <taxon>Polyneoptera</taxon>
        <taxon>Orthoptera</taxon>
        <taxon>Caelifera</taxon>
        <taxon>Acrididea</taxon>
        <taxon>Tetrigoidea</taxon>
        <taxon>Tetrigidae</taxon>
        <taxon>Metrodorinae</taxon>
        <taxon>Bolivaritettix</taxon>
    </lineage>
</organism>
<evidence type="ECO:0000259" key="19">
    <source>
        <dbReference type="Pfam" id="PF00662"/>
    </source>
</evidence>
<evidence type="ECO:0000256" key="8">
    <source>
        <dbReference type="ARBA" id="ARBA00022792"/>
    </source>
</evidence>
<dbReference type="InterPro" id="IPR003945">
    <property type="entry name" value="NU5C-like"/>
</dbReference>
<comment type="function">
    <text evidence="1">Core subunit of the mitochondrial membrane respiratory chain NADH dehydrogenase (Complex I) that is believed to belong to the minimal assembly required for catalysis. Complex I functions in the transfer of electrons from NADH to the respiratory chain. The immediate electron acceptor for the enzyme is believed to be ubiquinone.</text>
</comment>
<dbReference type="PANTHER" id="PTHR42829:SF2">
    <property type="entry name" value="NADH-UBIQUINONE OXIDOREDUCTASE CHAIN 5"/>
    <property type="match status" value="1"/>
</dbReference>
<proteinExistence type="inferred from homology"/>
<sequence>MMNIFYVFSLLLFIGGFIFFSMGLYMLLFDFSCMIEWEIYSMNSSVILMAFILDWMSLIFMSFVLMISFTVLFYSNDYMSGDLTKSRFVLLVMLFVLSMLFLIVSPNLISILLGWDGLGLVSYCLVIYYQNMKSFSAGMLTALTNRVGDVFILMSISWMLNFGSWNYIYYYDYFYYSYDYTLICYLVMLAAMTKSAQIPFSAWLPAAMSAPTPVSALVHSSTLVTAGVYLLIRFSPLMILNCNYYMLFIGCLTMLMSGLVANYEFDLKKIIALSTLSQLGLMMGVLSLGFPILSFFHLLIHALFKALLFLCAGCYIHGLLDHQDIRYMGSLVKLMPYSSVCFNVANLSLCGFPFLSGFYSSDLILEVCSLDELNVIIYLMFYISTGLTAMYSIRLFYYSLINNFNFSVLRDFNNSGNLMYLGMLFLLILVILGGSSMSWLLFPVPSCIYLPLSLKLLTLMVVLIGLYLGYFINMLNFDVYNNIYFINIKYFMGYMWFLSFLSTKFVSISFLRSGGLYSCTMDYGWLEYYGAEGIYSFMKYFIGGYLYLFDYNFKSYIMLFFSLIIVYIFLSF</sequence>
<feature type="transmembrane region" description="Helical" evidence="17">
    <location>
        <begin position="332"/>
        <end position="355"/>
    </location>
</feature>
<protein>
    <recommendedName>
        <fullName evidence="4 17">NADH-ubiquinone oxidoreductase chain 5</fullName>
        <ecNumber evidence="3 17">7.1.1.2</ecNumber>
    </recommendedName>
</protein>
<feature type="transmembrane region" description="Helical" evidence="17">
    <location>
        <begin position="7"/>
        <end position="28"/>
    </location>
</feature>
<feature type="transmembrane region" description="Helical" evidence="17">
    <location>
        <begin position="86"/>
        <end position="103"/>
    </location>
</feature>
<feature type="transmembrane region" description="Helical" evidence="17">
    <location>
        <begin position="244"/>
        <end position="263"/>
    </location>
</feature>
<evidence type="ECO:0000259" key="18">
    <source>
        <dbReference type="Pfam" id="PF00361"/>
    </source>
</evidence>
<evidence type="ECO:0000256" key="9">
    <source>
        <dbReference type="ARBA" id="ARBA00022967"/>
    </source>
</evidence>
<dbReference type="PANTHER" id="PTHR42829">
    <property type="entry name" value="NADH-UBIQUINONE OXIDOREDUCTASE CHAIN 5"/>
    <property type="match status" value="1"/>
</dbReference>
<evidence type="ECO:0000256" key="4">
    <source>
        <dbReference type="ARBA" id="ARBA00021096"/>
    </source>
</evidence>
<dbReference type="InterPro" id="IPR001750">
    <property type="entry name" value="ND/Mrp_TM"/>
</dbReference>
<name>A0A6G6BJ81_9ORTH</name>
<dbReference type="GO" id="GO:0005743">
    <property type="term" value="C:mitochondrial inner membrane"/>
    <property type="evidence" value="ECO:0007669"/>
    <property type="project" value="UniProtKB-SubCell"/>
</dbReference>
<feature type="transmembrane region" description="Helical" evidence="17">
    <location>
        <begin position="448"/>
        <end position="470"/>
    </location>
</feature>
<dbReference type="PRINTS" id="PR01434">
    <property type="entry name" value="NADHDHGNASE5"/>
</dbReference>
<keyword evidence="10" id="KW-0249">Electron transport</keyword>
<feature type="transmembrane region" description="Helical" evidence="17">
    <location>
        <begin position="375"/>
        <end position="397"/>
    </location>
</feature>
<comment type="catalytic activity">
    <reaction evidence="16 17">
        <text>a ubiquinone + NADH + 5 H(+)(in) = a ubiquinol + NAD(+) + 4 H(+)(out)</text>
        <dbReference type="Rhea" id="RHEA:29091"/>
        <dbReference type="Rhea" id="RHEA-COMP:9565"/>
        <dbReference type="Rhea" id="RHEA-COMP:9566"/>
        <dbReference type="ChEBI" id="CHEBI:15378"/>
        <dbReference type="ChEBI" id="CHEBI:16389"/>
        <dbReference type="ChEBI" id="CHEBI:17976"/>
        <dbReference type="ChEBI" id="CHEBI:57540"/>
        <dbReference type="ChEBI" id="CHEBI:57945"/>
        <dbReference type="EC" id="7.1.1.2"/>
    </reaction>
</comment>
<evidence type="ECO:0000256" key="12">
    <source>
        <dbReference type="ARBA" id="ARBA00023027"/>
    </source>
</evidence>
<dbReference type="InterPro" id="IPR001516">
    <property type="entry name" value="Proton_antipo_N"/>
</dbReference>
<geneLocation type="mitochondrion" evidence="21"/>
<keyword evidence="7 17" id="KW-0812">Transmembrane</keyword>
<feature type="transmembrane region" description="Helical" evidence="17">
    <location>
        <begin position="174"/>
        <end position="193"/>
    </location>
</feature>
<feature type="transmembrane region" description="Helical" evidence="17">
    <location>
        <begin position="109"/>
        <end position="129"/>
    </location>
</feature>
<feature type="transmembrane region" description="Helical" evidence="17">
    <location>
        <begin position="150"/>
        <end position="168"/>
    </location>
</feature>
<feature type="transmembrane region" description="Helical" evidence="17">
    <location>
        <begin position="48"/>
        <end position="74"/>
    </location>
</feature>
<dbReference type="GO" id="GO:0003954">
    <property type="term" value="F:NADH dehydrogenase activity"/>
    <property type="evidence" value="ECO:0007669"/>
    <property type="project" value="TreeGrafter"/>
</dbReference>
<keyword evidence="15 17" id="KW-0472">Membrane</keyword>
<dbReference type="GO" id="GO:0042773">
    <property type="term" value="P:ATP synthesis coupled electron transport"/>
    <property type="evidence" value="ECO:0007669"/>
    <property type="project" value="InterPro"/>
</dbReference>
<feature type="domain" description="NADH dehydrogenase subunit 5 C-terminal" evidence="20">
    <location>
        <begin position="391"/>
        <end position="570"/>
    </location>
</feature>
<evidence type="ECO:0000256" key="3">
    <source>
        <dbReference type="ARBA" id="ARBA00012944"/>
    </source>
</evidence>
<evidence type="ECO:0000256" key="17">
    <source>
        <dbReference type="RuleBase" id="RU003404"/>
    </source>
</evidence>
<keyword evidence="11 17" id="KW-1133">Transmembrane helix</keyword>
<evidence type="ECO:0000313" key="21">
    <source>
        <dbReference type="EMBL" id="QID48513.1"/>
    </source>
</evidence>
<keyword evidence="12 17" id="KW-0520">NAD</keyword>
<comment type="similarity">
    <text evidence="17">Belongs to the complex I subunit 5 family.</text>
</comment>
<evidence type="ECO:0000256" key="10">
    <source>
        <dbReference type="ARBA" id="ARBA00022982"/>
    </source>
</evidence>
<evidence type="ECO:0000256" key="6">
    <source>
        <dbReference type="ARBA" id="ARBA00022660"/>
    </source>
</evidence>
<evidence type="ECO:0000256" key="2">
    <source>
        <dbReference type="ARBA" id="ARBA00004448"/>
    </source>
</evidence>
<dbReference type="Pfam" id="PF00662">
    <property type="entry name" value="Proton_antipo_N"/>
    <property type="match status" value="1"/>
</dbReference>
<dbReference type="GO" id="GO:0015990">
    <property type="term" value="P:electron transport coupled proton transport"/>
    <property type="evidence" value="ECO:0007669"/>
    <property type="project" value="TreeGrafter"/>
</dbReference>
<dbReference type="Pfam" id="PF00361">
    <property type="entry name" value="Proton_antipo_M"/>
    <property type="match status" value="1"/>
</dbReference>
<evidence type="ECO:0000256" key="5">
    <source>
        <dbReference type="ARBA" id="ARBA00022448"/>
    </source>
</evidence>
<feature type="transmembrane region" description="Helical" evidence="17">
    <location>
        <begin position="418"/>
        <end position="442"/>
    </location>
</feature>
<evidence type="ECO:0000256" key="16">
    <source>
        <dbReference type="ARBA" id="ARBA00049551"/>
    </source>
</evidence>
<feature type="transmembrane region" description="Helical" evidence="17">
    <location>
        <begin position="214"/>
        <end position="232"/>
    </location>
</feature>
<dbReference type="Pfam" id="PF06455">
    <property type="entry name" value="NADH5_C"/>
    <property type="match status" value="1"/>
</dbReference>
<evidence type="ECO:0000256" key="13">
    <source>
        <dbReference type="ARBA" id="ARBA00023075"/>
    </source>
</evidence>
<feature type="domain" description="NADH:quinone oxidoreductase/Mrp antiporter transmembrane" evidence="18">
    <location>
        <begin position="105"/>
        <end position="386"/>
    </location>
</feature>
<feature type="transmembrane region" description="Helical" evidence="17">
    <location>
        <begin position="298"/>
        <end position="320"/>
    </location>
</feature>
<keyword evidence="13 17" id="KW-0830">Ubiquinone</keyword>
<keyword evidence="8" id="KW-0999">Mitochondrion inner membrane</keyword>
<dbReference type="PRINTS" id="PR01435">
    <property type="entry name" value="NPOXDRDTASE5"/>
</dbReference>
<keyword evidence="9" id="KW-1278">Translocase</keyword>
<evidence type="ECO:0000259" key="20">
    <source>
        <dbReference type="Pfam" id="PF06455"/>
    </source>
</evidence>
<feature type="transmembrane region" description="Helical" evidence="17">
    <location>
        <begin position="270"/>
        <end position="292"/>
    </location>
</feature>
<comment type="subcellular location">
    <subcellularLocation>
        <location evidence="2">Mitochondrion inner membrane</location>
        <topology evidence="2">Multi-pass membrane protein</topology>
    </subcellularLocation>
</comment>
<keyword evidence="14 17" id="KW-0496">Mitochondrion</keyword>
<dbReference type="EC" id="7.1.1.2" evidence="3 17"/>
<feature type="domain" description="NADH-Ubiquinone oxidoreductase (complex I) chain 5 N-terminal" evidence="19">
    <location>
        <begin position="42"/>
        <end position="88"/>
    </location>
</feature>
<evidence type="ECO:0000256" key="7">
    <source>
        <dbReference type="ARBA" id="ARBA00022692"/>
    </source>
</evidence>
<accession>A0A6G6BJ81</accession>
<evidence type="ECO:0000256" key="14">
    <source>
        <dbReference type="ARBA" id="ARBA00023128"/>
    </source>
</evidence>
<evidence type="ECO:0000256" key="1">
    <source>
        <dbReference type="ARBA" id="ARBA00003257"/>
    </source>
</evidence>
<feature type="transmembrane region" description="Helical" evidence="17">
    <location>
        <begin position="491"/>
        <end position="511"/>
    </location>
</feature>
<dbReference type="InterPro" id="IPR010934">
    <property type="entry name" value="NADH_DH_su5_C"/>
</dbReference>
<dbReference type="EMBL" id="MN083174">
    <property type="protein sequence ID" value="QID48513.1"/>
    <property type="molecule type" value="Genomic_DNA"/>
</dbReference>
<dbReference type="GO" id="GO:0008137">
    <property type="term" value="F:NADH dehydrogenase (ubiquinone) activity"/>
    <property type="evidence" value="ECO:0007669"/>
    <property type="project" value="UniProtKB-EC"/>
</dbReference>
<evidence type="ECO:0000256" key="11">
    <source>
        <dbReference type="ARBA" id="ARBA00022989"/>
    </source>
</evidence>
<reference evidence="21" key="1">
    <citation type="submission" date="2019-06" db="EMBL/GenBank/DDBJ databases">
        <title>MtOrt: An empirical mitochondrial amino acid substitution model for evolutionary studies of Orthoptera insects.</title>
        <authorList>
            <person name="Chang H."/>
            <person name="Nie Y."/>
            <person name="Zhang N."/>
            <person name="Zhang X."/>
            <person name="Sun H."/>
            <person name="Mao Y."/>
            <person name="Q Z."/>
            <person name="Huang Y."/>
        </authorList>
    </citation>
    <scope>NUCLEOTIDE SEQUENCE</scope>
</reference>